<dbReference type="Proteomes" id="UP001161497">
    <property type="component" value="Chromosome"/>
</dbReference>
<accession>A0ABM9IBS5</accession>
<gene>
    <name evidence="1" type="ORF">MFUM_0726</name>
</gene>
<reference evidence="1" key="1">
    <citation type="submission" date="2023-03" db="EMBL/GenBank/DDBJ databases">
        <authorList>
            <person name="Cremers G."/>
            <person name="Picone N."/>
        </authorList>
    </citation>
    <scope>NUCLEOTIDE SEQUENCE</scope>
    <source>
        <strain evidence="1">Sample_alias</strain>
    </source>
</reference>
<keyword evidence="2" id="KW-1185">Reference proteome</keyword>
<evidence type="ECO:0000313" key="2">
    <source>
        <dbReference type="Proteomes" id="UP001161497"/>
    </source>
</evidence>
<name>A0ABM9IBS5_9BACT</name>
<sequence>MIQAEFHDIPNAFVAQASLGNNRGIPVVRDYGDLVYLDEIHRRMPFHD</sequence>
<protein>
    <submittedName>
        <fullName evidence="1">Uncharacterized protein</fullName>
    </submittedName>
</protein>
<evidence type="ECO:0000313" key="1">
    <source>
        <dbReference type="EMBL" id="CAI9085107.1"/>
    </source>
</evidence>
<proteinExistence type="predicted"/>
<dbReference type="EMBL" id="OX458932">
    <property type="protein sequence ID" value="CAI9085107.1"/>
    <property type="molecule type" value="Genomic_DNA"/>
</dbReference>
<organism evidence="1 2">
    <name type="scientific">Candidatus Methylacidiphilum fumarolicum</name>
    <dbReference type="NCBI Taxonomy" id="591154"/>
    <lineage>
        <taxon>Bacteria</taxon>
        <taxon>Pseudomonadati</taxon>
        <taxon>Verrucomicrobiota</taxon>
        <taxon>Methylacidiphilae</taxon>
        <taxon>Methylacidiphilales</taxon>
        <taxon>Methylacidiphilaceae</taxon>
        <taxon>Methylacidiphilum (ex Ratnadevi et al. 2023)</taxon>
    </lineage>
</organism>